<feature type="compositionally biased region" description="Polar residues" evidence="1">
    <location>
        <begin position="154"/>
        <end position="163"/>
    </location>
</feature>
<reference evidence="3" key="1">
    <citation type="submission" date="2016-10" db="EMBL/GenBank/DDBJ databases">
        <authorList>
            <person name="Varghese N."/>
            <person name="Submissions S."/>
        </authorList>
    </citation>
    <scope>NUCLEOTIDE SEQUENCE [LARGE SCALE GENOMIC DNA]</scope>
    <source>
        <strain evidence="3">DSM 123</strain>
    </source>
</reference>
<evidence type="ECO:0000313" key="2">
    <source>
        <dbReference type="EMBL" id="SEO38579.1"/>
    </source>
</evidence>
<dbReference type="AlphaFoldDB" id="A0A1H8P9E7"/>
<sequence>MPRKRLTEERGRNLRPTPGKQVDYFDQRMLGLVLRVIGRAAIDACVSAGVFERSRVDEACYSAFCDPSGGFSVSMTLAIAHRENGVCVFDAVRERKPPFSPDDVVEEFAATLRSYGITHVLRDRYAGEWARSVPIGRHHLRSRRKAEERPVSGQPASDQQQKGRSARPPAPDKLAPRVGTAHGAAPFPLQAQRTGGFPVPGERNFASLLLS</sequence>
<evidence type="ECO:0000256" key="1">
    <source>
        <dbReference type="SAM" id="MobiDB-lite"/>
    </source>
</evidence>
<accession>A0A1H8P9E7</accession>
<proteinExistence type="predicted"/>
<organism evidence="2 3">
    <name type="scientific">Rhodopseudomonas pseudopalustris</name>
    <dbReference type="NCBI Taxonomy" id="1513892"/>
    <lineage>
        <taxon>Bacteria</taxon>
        <taxon>Pseudomonadati</taxon>
        <taxon>Pseudomonadota</taxon>
        <taxon>Alphaproteobacteria</taxon>
        <taxon>Hyphomicrobiales</taxon>
        <taxon>Nitrobacteraceae</taxon>
        <taxon>Rhodopseudomonas</taxon>
    </lineage>
</organism>
<dbReference type="Proteomes" id="UP000199615">
    <property type="component" value="Unassembled WGS sequence"/>
</dbReference>
<dbReference type="EMBL" id="FODT01000002">
    <property type="protein sequence ID" value="SEO38579.1"/>
    <property type="molecule type" value="Genomic_DNA"/>
</dbReference>
<gene>
    <name evidence="2" type="ORF">SAMN05444123_102461</name>
</gene>
<name>A0A1H8P9E7_9BRAD</name>
<evidence type="ECO:0000313" key="3">
    <source>
        <dbReference type="Proteomes" id="UP000199615"/>
    </source>
</evidence>
<protein>
    <submittedName>
        <fullName evidence="2">Uncharacterized protein</fullName>
    </submittedName>
</protein>
<feature type="region of interest" description="Disordered" evidence="1">
    <location>
        <begin position="140"/>
        <end position="201"/>
    </location>
</feature>
<keyword evidence="3" id="KW-1185">Reference proteome</keyword>